<evidence type="ECO:0000313" key="1">
    <source>
        <dbReference type="EMBL" id="QOK97274.1"/>
    </source>
</evidence>
<dbReference type="Proteomes" id="UP000593970">
    <property type="component" value="Chromosome"/>
</dbReference>
<reference evidence="2" key="1">
    <citation type="submission" date="2020-04" db="EMBL/GenBank/DDBJ databases">
        <title>Ralstonia solanacearum UW576, UW763, UW773, and UW774.</title>
        <authorList>
            <person name="Steidl O."/>
            <person name="Truchon A."/>
            <person name="Allen C."/>
        </authorList>
    </citation>
    <scope>NUCLEOTIDE SEQUENCE [LARGE SCALE GENOMIC DNA]</scope>
    <source>
        <strain evidence="2">UW774</strain>
    </source>
</reference>
<protein>
    <submittedName>
        <fullName evidence="1">Uncharacterized protein</fullName>
    </submittedName>
</protein>
<name>A0AA92QBU3_RALSL</name>
<dbReference type="AlphaFoldDB" id="A0AA92QBU3"/>
<organism evidence="1 2">
    <name type="scientific">Ralstonia solanacearum</name>
    <name type="common">Pseudomonas solanacearum</name>
    <dbReference type="NCBI Taxonomy" id="305"/>
    <lineage>
        <taxon>Bacteria</taxon>
        <taxon>Pseudomonadati</taxon>
        <taxon>Pseudomonadota</taxon>
        <taxon>Betaproteobacteria</taxon>
        <taxon>Burkholderiales</taxon>
        <taxon>Burkholderiaceae</taxon>
        <taxon>Ralstonia</taxon>
        <taxon>Ralstonia solanacearum species complex</taxon>
    </lineage>
</organism>
<accession>A0AA92QBU3</accession>
<dbReference type="EMBL" id="CP051169">
    <property type="protein sequence ID" value="QOK97274.1"/>
    <property type="molecule type" value="Genomic_DNA"/>
</dbReference>
<gene>
    <name evidence="1" type="ORF">HF909_13075</name>
</gene>
<proteinExistence type="predicted"/>
<evidence type="ECO:0000313" key="2">
    <source>
        <dbReference type="Proteomes" id="UP000593970"/>
    </source>
</evidence>
<sequence length="73" mass="8023">MQQVEIVGLRMADRRIETAFAHAGAQHIPHADELLLHAMTSSPAPSPIWPATNRSKAVHVSEAIQHWHGVQAD</sequence>